<dbReference type="PANTHER" id="PTHR12969">
    <property type="entry name" value="NGD5/OSM-6/IFT52"/>
    <property type="match status" value="1"/>
</dbReference>
<accession>A0A964BSB3</accession>
<evidence type="ECO:0000259" key="2">
    <source>
        <dbReference type="Pfam" id="PF09822"/>
    </source>
</evidence>
<evidence type="ECO:0000313" key="4">
    <source>
        <dbReference type="EMBL" id="MCC0177346.1"/>
    </source>
</evidence>
<keyword evidence="1" id="KW-1133">Transmembrane helix</keyword>
<evidence type="ECO:0000259" key="3">
    <source>
        <dbReference type="Pfam" id="PF23357"/>
    </source>
</evidence>
<evidence type="ECO:0000256" key="1">
    <source>
        <dbReference type="SAM" id="Phobius"/>
    </source>
</evidence>
<dbReference type="SUPFAM" id="SSF52317">
    <property type="entry name" value="Class I glutamine amidotransferase-like"/>
    <property type="match status" value="1"/>
</dbReference>
<dbReference type="AlphaFoldDB" id="A0A964BSB3"/>
<organism evidence="4 5">
    <name type="scientific">Waterburya agarophytonicola KI4</name>
    <dbReference type="NCBI Taxonomy" id="2874699"/>
    <lineage>
        <taxon>Bacteria</taxon>
        <taxon>Bacillati</taxon>
        <taxon>Cyanobacteriota</taxon>
        <taxon>Cyanophyceae</taxon>
        <taxon>Pleurocapsales</taxon>
        <taxon>Hyellaceae</taxon>
        <taxon>Waterburya</taxon>
        <taxon>Waterburya agarophytonicola</taxon>
    </lineage>
</organism>
<dbReference type="Proteomes" id="UP000729733">
    <property type="component" value="Unassembled WGS sequence"/>
</dbReference>
<sequence length="503" mass="56181">MKKTILYFLSIAFCVAVIVTTVLTANWLIIPIVFIIFGAIILIINLGFKKNKKNIWHKNKNQENTKTILTTLLVLTIFASINIIAVRYNISLDLTENQIYTLSTLSQAVVQKLEEPLEILVFDRNINPNLESLLKKYQNISQKFKFRFINPEQKLGLAQEYGVQFLGEIHLQYGDKQQKLNIDNGSIGEPITETQLTNSIEKIQRDRITQIYLLQGHGEASSQLVQGGIAQVVKNLEDKGNNVTELNLASSGKIPDRTDLIIIAGATRKLLTSEVSRLQTYLSAGGSLLLLLSPNTDIGITPLLREWGIELDNRLVVDGSGAGDIMGFGPGVAIVNNYGNHPITANFANGISIFPESRPLKIIKNTGIKSTPLAITSEQTWAERDLKNEEIVFDPNQDLSGPLNIAIALESDRSPSSRLVIFGSATFATNGWFEQQLNADMIINSVNWLIKEEREILTIRPREVANRRINLSSLEARAIDWLAWRIIPSLALGIAIYLWSQRR</sequence>
<feature type="domain" description="ABC-type uncharacterised transport system" evidence="2">
    <location>
        <begin position="210"/>
        <end position="430"/>
    </location>
</feature>
<keyword evidence="1" id="KW-0812">Transmembrane</keyword>
<dbReference type="Pfam" id="PF09822">
    <property type="entry name" value="ABC_transp_aux"/>
    <property type="match status" value="1"/>
</dbReference>
<keyword evidence="5" id="KW-1185">Reference proteome</keyword>
<evidence type="ECO:0000313" key="5">
    <source>
        <dbReference type="Proteomes" id="UP000729733"/>
    </source>
</evidence>
<protein>
    <submittedName>
        <fullName evidence="4">Gldg family protein</fullName>
    </submittedName>
</protein>
<proteinExistence type="predicted"/>
<dbReference type="Pfam" id="PF23357">
    <property type="entry name" value="DUF7088"/>
    <property type="match status" value="1"/>
</dbReference>
<feature type="domain" description="DUF7088" evidence="3">
    <location>
        <begin position="96"/>
        <end position="164"/>
    </location>
</feature>
<feature type="transmembrane region" description="Helical" evidence="1">
    <location>
        <begin position="481"/>
        <end position="499"/>
    </location>
</feature>
<feature type="transmembrane region" description="Helical" evidence="1">
    <location>
        <begin position="68"/>
        <end position="88"/>
    </location>
</feature>
<keyword evidence="1" id="KW-0472">Membrane</keyword>
<gene>
    <name evidence="4" type="ORF">I4641_10195</name>
</gene>
<dbReference type="EMBL" id="JADWDC010000020">
    <property type="protein sequence ID" value="MCC0177346.1"/>
    <property type="molecule type" value="Genomic_DNA"/>
</dbReference>
<dbReference type="InterPro" id="IPR055396">
    <property type="entry name" value="DUF7088"/>
</dbReference>
<dbReference type="InterPro" id="IPR019196">
    <property type="entry name" value="ABC_transp_unknown"/>
</dbReference>
<dbReference type="InterPro" id="IPR039975">
    <property type="entry name" value="IFT52"/>
</dbReference>
<feature type="transmembrane region" description="Helical" evidence="1">
    <location>
        <begin position="29"/>
        <end position="48"/>
    </location>
</feature>
<feature type="transmembrane region" description="Helical" evidence="1">
    <location>
        <begin position="5"/>
        <end position="23"/>
    </location>
</feature>
<dbReference type="InterPro" id="IPR029062">
    <property type="entry name" value="Class_I_gatase-like"/>
</dbReference>
<dbReference type="PANTHER" id="PTHR12969:SF7">
    <property type="entry name" value="INTRAFLAGELLAR TRANSPORT PROTEIN 52 HOMOLOG"/>
    <property type="match status" value="1"/>
</dbReference>
<name>A0A964BSB3_9CYAN</name>
<comment type="caution">
    <text evidence="4">The sequence shown here is derived from an EMBL/GenBank/DDBJ whole genome shotgun (WGS) entry which is preliminary data.</text>
</comment>
<reference evidence="4" key="1">
    <citation type="journal article" date="2021" name="Antonie Van Leeuwenhoek">
        <title>Draft genome and description of Waterburya agarophytonicola gen. nov. sp. nov. (Pleurocapsales, Cyanobacteria): a seaweed symbiont.</title>
        <authorList>
            <person name="Bonthond G."/>
            <person name="Shalygin S."/>
            <person name="Bayer T."/>
            <person name="Weinberger F."/>
        </authorList>
    </citation>
    <scope>NUCLEOTIDE SEQUENCE</scope>
    <source>
        <strain evidence="4">KI4</strain>
    </source>
</reference>